<feature type="transmembrane region" description="Helical" evidence="1">
    <location>
        <begin position="117"/>
        <end position="136"/>
    </location>
</feature>
<feature type="transmembrane region" description="Helical" evidence="1">
    <location>
        <begin position="80"/>
        <end position="105"/>
    </location>
</feature>
<gene>
    <name evidence="2" type="ORF">CQY22_013405</name>
</gene>
<comment type="caution">
    <text evidence="2">The sequence shown here is derived from an EMBL/GenBank/DDBJ whole genome shotgun (WGS) entry which is preliminary data.</text>
</comment>
<dbReference type="RefSeq" id="WP_090590046.1">
    <property type="nucleotide sequence ID" value="NZ_CP104302.1"/>
</dbReference>
<protein>
    <submittedName>
        <fullName evidence="2">Uncharacterized protein</fullName>
    </submittedName>
</protein>
<sequence length="177" mass="18937">MSRLVELTGRRYLAARIAHVSGDVAWWVFVVGALLSEVDGYYTPRRYADYDESIFGVGLGQSDAGWTGYEPLTDMASRSAAITVMDTLAVCTAIALAVTVIAAVVEAVTVGRWPAGVATVVTPIVGAAVILGALHYRSGFADGLQLNMLVVFALVLLGVGVREVWSRVWAPRPQRRA</sequence>
<dbReference type="Proteomes" id="UP000230551">
    <property type="component" value="Unassembled WGS sequence"/>
</dbReference>
<dbReference type="OrthoDB" id="4566672at2"/>
<dbReference type="EMBL" id="PDCN02000017">
    <property type="protein sequence ID" value="PIB74457.1"/>
    <property type="molecule type" value="Genomic_DNA"/>
</dbReference>
<keyword evidence="1" id="KW-0472">Membrane</keyword>
<keyword evidence="1" id="KW-1133">Transmembrane helix</keyword>
<organism evidence="2 3">
    <name type="scientific">Mycolicibacterium brumae</name>
    <dbReference type="NCBI Taxonomy" id="85968"/>
    <lineage>
        <taxon>Bacteria</taxon>
        <taxon>Bacillati</taxon>
        <taxon>Actinomycetota</taxon>
        <taxon>Actinomycetes</taxon>
        <taxon>Mycobacteriales</taxon>
        <taxon>Mycobacteriaceae</taxon>
        <taxon>Mycolicibacterium</taxon>
    </lineage>
</organism>
<feature type="transmembrane region" description="Helical" evidence="1">
    <location>
        <begin position="148"/>
        <end position="165"/>
    </location>
</feature>
<keyword evidence="1" id="KW-0812">Transmembrane</keyword>
<evidence type="ECO:0000313" key="3">
    <source>
        <dbReference type="Proteomes" id="UP000230551"/>
    </source>
</evidence>
<evidence type="ECO:0000256" key="1">
    <source>
        <dbReference type="SAM" id="Phobius"/>
    </source>
</evidence>
<proteinExistence type="predicted"/>
<keyword evidence="3" id="KW-1185">Reference proteome</keyword>
<reference evidence="2 3" key="1">
    <citation type="journal article" date="2017" name="Infect. Genet. Evol.">
        <title>The new phylogeny of the genus Mycobacterium: The old and the news.</title>
        <authorList>
            <person name="Tortoli E."/>
            <person name="Fedrizzi T."/>
            <person name="Meehan C.J."/>
            <person name="Trovato A."/>
            <person name="Grottola A."/>
            <person name="Giacobazzi E."/>
            <person name="Serpini G.F."/>
            <person name="Tagliazucchi S."/>
            <person name="Fabio A."/>
            <person name="Bettua C."/>
            <person name="Bertorelli R."/>
            <person name="Frascaro F."/>
            <person name="De Sanctis V."/>
            <person name="Pecorari M."/>
            <person name="Jousson O."/>
            <person name="Segata N."/>
            <person name="Cirillo D.M."/>
        </authorList>
    </citation>
    <scope>NUCLEOTIDE SEQUENCE [LARGE SCALE GENOMIC DNA]</scope>
    <source>
        <strain evidence="2 3">CIP1034565</strain>
    </source>
</reference>
<name>A0A2G5P876_9MYCO</name>
<feature type="transmembrane region" description="Helical" evidence="1">
    <location>
        <begin position="12"/>
        <end position="35"/>
    </location>
</feature>
<dbReference type="AlphaFoldDB" id="A0A2G5P876"/>
<evidence type="ECO:0000313" key="2">
    <source>
        <dbReference type="EMBL" id="PIB74457.1"/>
    </source>
</evidence>
<accession>A0A2G5P876</accession>